<sequence length="141" mass="14599">MESGIAKLNLGCAVCPESFADACRGLEPLGRYCAPSNTSEGACVFRCCESLTACGGESSDCFLQALAVQGQMSSSVPDSLIWYGDVSHLGTAQVEMLGLYSLRHRHHAPNPVSGHCLNAPDAQFLSSSSSGSGSGSGCDYV</sequence>
<proteinExistence type="predicted"/>
<evidence type="ECO:0000313" key="1">
    <source>
        <dbReference type="EMBL" id="KAK5627340.1"/>
    </source>
</evidence>
<dbReference type="AlphaFoldDB" id="A0AAN7U845"/>
<comment type="caution">
    <text evidence="1">The sequence shown here is derived from an EMBL/GenBank/DDBJ whole genome shotgun (WGS) entry which is preliminary data.</text>
</comment>
<dbReference type="Proteomes" id="UP001305414">
    <property type="component" value="Unassembled WGS sequence"/>
</dbReference>
<reference evidence="1 2" key="1">
    <citation type="submission" date="2023-10" db="EMBL/GenBank/DDBJ databases">
        <title>Draft genome sequence of Xylaria bambusicola isolate GMP-LS, the root and basal stem rot pathogen of sugarcane in Indonesia.</title>
        <authorList>
            <person name="Selvaraj P."/>
            <person name="Muralishankar V."/>
            <person name="Muruganantham S."/>
            <person name="Sp S."/>
            <person name="Haryani S."/>
            <person name="Lau K.J.X."/>
            <person name="Naqvi N.I."/>
        </authorList>
    </citation>
    <scope>NUCLEOTIDE SEQUENCE [LARGE SCALE GENOMIC DNA]</scope>
    <source>
        <strain evidence="1">GMP-LS</strain>
    </source>
</reference>
<accession>A0AAN7U845</accession>
<protein>
    <submittedName>
        <fullName evidence="1">Uncharacterized protein</fullName>
    </submittedName>
</protein>
<dbReference type="EMBL" id="JAWHQM010000005">
    <property type="protein sequence ID" value="KAK5627340.1"/>
    <property type="molecule type" value="Genomic_DNA"/>
</dbReference>
<keyword evidence="2" id="KW-1185">Reference proteome</keyword>
<evidence type="ECO:0000313" key="2">
    <source>
        <dbReference type="Proteomes" id="UP001305414"/>
    </source>
</evidence>
<organism evidence="1 2">
    <name type="scientific">Xylaria bambusicola</name>
    <dbReference type="NCBI Taxonomy" id="326684"/>
    <lineage>
        <taxon>Eukaryota</taxon>
        <taxon>Fungi</taxon>
        <taxon>Dikarya</taxon>
        <taxon>Ascomycota</taxon>
        <taxon>Pezizomycotina</taxon>
        <taxon>Sordariomycetes</taxon>
        <taxon>Xylariomycetidae</taxon>
        <taxon>Xylariales</taxon>
        <taxon>Xylariaceae</taxon>
        <taxon>Xylaria</taxon>
    </lineage>
</organism>
<gene>
    <name evidence="1" type="ORF">RRF57_003055</name>
</gene>
<name>A0AAN7U845_9PEZI</name>